<evidence type="ECO:0000256" key="3">
    <source>
        <dbReference type="ARBA" id="ARBA00022827"/>
    </source>
</evidence>
<feature type="domain" description="FAD dependent oxidoreductase" evidence="6">
    <location>
        <begin position="2"/>
        <end position="324"/>
    </location>
</feature>
<dbReference type="STRING" id="661478.OP10G_1434"/>
<dbReference type="SUPFAM" id="SSF51905">
    <property type="entry name" value="FAD/NAD(P)-binding domain"/>
    <property type="match status" value="1"/>
</dbReference>
<evidence type="ECO:0000256" key="5">
    <source>
        <dbReference type="SAM" id="MobiDB-lite"/>
    </source>
</evidence>
<dbReference type="Pfam" id="PF01266">
    <property type="entry name" value="DAO"/>
    <property type="match status" value="1"/>
</dbReference>
<dbReference type="GO" id="GO:0008115">
    <property type="term" value="F:sarcosine oxidase activity"/>
    <property type="evidence" value="ECO:0007669"/>
    <property type="project" value="TreeGrafter"/>
</dbReference>
<dbReference type="InterPro" id="IPR006076">
    <property type="entry name" value="FAD-dep_OxRdtase"/>
</dbReference>
<dbReference type="SUPFAM" id="SSF54373">
    <property type="entry name" value="FAD-linked reductases, C-terminal domain"/>
    <property type="match status" value="1"/>
</dbReference>
<keyword evidence="3" id="KW-0274">FAD</keyword>
<feature type="region of interest" description="Disordered" evidence="5">
    <location>
        <begin position="328"/>
        <end position="347"/>
    </location>
</feature>
<dbReference type="eggNOG" id="COG0665">
    <property type="taxonomic scope" value="Bacteria"/>
</dbReference>
<gene>
    <name evidence="7" type="ORF">OP10G_1434</name>
</gene>
<dbReference type="AlphaFoldDB" id="A0A068NN23"/>
<dbReference type="Gene3D" id="3.50.50.60">
    <property type="entry name" value="FAD/NAD(P)-binding domain"/>
    <property type="match status" value="1"/>
</dbReference>
<keyword evidence="8" id="KW-1185">Reference proteome</keyword>
<sequence>MKVAVVGAGIVGLSAARFLGKRGHRVEVYERFPLFANRGSSHGRTRIVRRAYPDAFYTQCMAEAYPLWGDLERDSGQTLVNEVGLLYFGRRDAPRVVSMVDALQSLAVPHSVLNGVQAKELIPQVRMETNEVAVFTPEAGAVDAAAALRVSHDLARSYGVEFHSGEAADVAKLEREHDAVVLAPGAWIREYVPDLDVRVTLQTYGYVQATIPGPVWIDDESLTYGFPSDDLGQKVGAHLPGPEFDPNQTERIPTQSDLDQISSAVHRRFGVESLRVEHVATCLYTSTPDEDFRIGRLGSKTVFASACSGHGFKLGPWTGRILADIVEGNDSPERHPRFQWPRERGEV</sequence>
<dbReference type="KEGG" id="fgi:OP10G_1434"/>
<dbReference type="RefSeq" id="WP_025226584.1">
    <property type="nucleotide sequence ID" value="NZ_CP007139.1"/>
</dbReference>
<protein>
    <submittedName>
        <fullName evidence="7">Monomeric sarcosine oxidase</fullName>
    </submittedName>
</protein>
<evidence type="ECO:0000256" key="1">
    <source>
        <dbReference type="ARBA" id="ARBA00001974"/>
    </source>
</evidence>
<accession>A0A068NN23</accession>
<dbReference type="EMBL" id="CP007139">
    <property type="protein sequence ID" value="AIE84802.1"/>
    <property type="molecule type" value="Genomic_DNA"/>
</dbReference>
<keyword evidence="2" id="KW-0285">Flavoprotein</keyword>
<dbReference type="Proteomes" id="UP000027982">
    <property type="component" value="Chromosome"/>
</dbReference>
<dbReference type="GO" id="GO:0050660">
    <property type="term" value="F:flavin adenine dinucleotide binding"/>
    <property type="evidence" value="ECO:0007669"/>
    <property type="project" value="InterPro"/>
</dbReference>
<dbReference type="InterPro" id="IPR045170">
    <property type="entry name" value="MTOX"/>
</dbReference>
<dbReference type="OrthoDB" id="9806257at2"/>
<dbReference type="PANTHER" id="PTHR10961:SF46">
    <property type="entry name" value="PEROXISOMAL SARCOSINE OXIDASE"/>
    <property type="match status" value="1"/>
</dbReference>
<evidence type="ECO:0000313" key="7">
    <source>
        <dbReference type="EMBL" id="AIE84802.1"/>
    </source>
</evidence>
<proteinExistence type="predicted"/>
<comment type="cofactor">
    <cofactor evidence="1">
        <name>FAD</name>
        <dbReference type="ChEBI" id="CHEBI:57692"/>
    </cofactor>
</comment>
<evidence type="ECO:0000313" key="8">
    <source>
        <dbReference type="Proteomes" id="UP000027982"/>
    </source>
</evidence>
<organism evidence="7 8">
    <name type="scientific">Fimbriimonas ginsengisoli Gsoil 348</name>
    <dbReference type="NCBI Taxonomy" id="661478"/>
    <lineage>
        <taxon>Bacteria</taxon>
        <taxon>Bacillati</taxon>
        <taxon>Armatimonadota</taxon>
        <taxon>Fimbriimonadia</taxon>
        <taxon>Fimbriimonadales</taxon>
        <taxon>Fimbriimonadaceae</taxon>
        <taxon>Fimbriimonas</taxon>
    </lineage>
</organism>
<dbReference type="HOGENOM" id="CLU_007884_2_2_0"/>
<evidence type="ECO:0000259" key="6">
    <source>
        <dbReference type="Pfam" id="PF01266"/>
    </source>
</evidence>
<dbReference type="InterPro" id="IPR036188">
    <property type="entry name" value="FAD/NAD-bd_sf"/>
</dbReference>
<evidence type="ECO:0000256" key="4">
    <source>
        <dbReference type="ARBA" id="ARBA00023002"/>
    </source>
</evidence>
<reference evidence="7 8" key="1">
    <citation type="journal article" date="2014" name="PLoS ONE">
        <title>The first complete genome sequence of the class fimbriimonadia in the phylum armatimonadetes.</title>
        <authorList>
            <person name="Hu Z.Y."/>
            <person name="Wang Y.Z."/>
            <person name="Im W.T."/>
            <person name="Wang S.Y."/>
            <person name="Zhao G.P."/>
            <person name="Zheng H.J."/>
            <person name="Quan Z.X."/>
        </authorList>
    </citation>
    <scope>NUCLEOTIDE SEQUENCE [LARGE SCALE GENOMIC DNA]</scope>
    <source>
        <strain evidence="7">Gsoil 348</strain>
    </source>
</reference>
<dbReference type="Gene3D" id="3.30.9.10">
    <property type="entry name" value="D-Amino Acid Oxidase, subunit A, domain 2"/>
    <property type="match status" value="1"/>
</dbReference>
<feature type="compositionally biased region" description="Basic and acidic residues" evidence="5">
    <location>
        <begin position="331"/>
        <end position="347"/>
    </location>
</feature>
<name>A0A068NN23_FIMGI</name>
<dbReference type="PANTHER" id="PTHR10961">
    <property type="entry name" value="PEROXISOMAL SARCOSINE OXIDASE"/>
    <property type="match status" value="1"/>
</dbReference>
<evidence type="ECO:0000256" key="2">
    <source>
        <dbReference type="ARBA" id="ARBA00022630"/>
    </source>
</evidence>
<keyword evidence="4" id="KW-0560">Oxidoreductase</keyword>